<feature type="region of interest" description="Disordered" evidence="4">
    <location>
        <begin position="50"/>
        <end position="77"/>
    </location>
</feature>
<dbReference type="GO" id="GO:0000381">
    <property type="term" value="P:regulation of alternative mRNA splicing, via spliceosome"/>
    <property type="evidence" value="ECO:0007669"/>
    <property type="project" value="InterPro"/>
</dbReference>
<dbReference type="STRING" id="1344416.A0A139ALU2"/>
<feature type="region of interest" description="Disordered" evidence="4">
    <location>
        <begin position="359"/>
        <end position="386"/>
    </location>
</feature>
<dbReference type="PANTHER" id="PTHR47845">
    <property type="entry name" value="NUCLEAR SPECKLE SPLICING REGULATORY PROTEIN 1 HOMOLOG"/>
    <property type="match status" value="1"/>
</dbReference>
<feature type="compositionally biased region" description="Basic and acidic residues" evidence="4">
    <location>
        <begin position="255"/>
        <end position="270"/>
    </location>
</feature>
<evidence type="ECO:0000256" key="1">
    <source>
        <dbReference type="ARBA" id="ARBA00010126"/>
    </source>
</evidence>
<evidence type="ECO:0000256" key="3">
    <source>
        <dbReference type="SAM" id="Coils"/>
    </source>
</evidence>
<dbReference type="EMBL" id="KQ965745">
    <property type="protein sequence ID" value="KXS17746.1"/>
    <property type="molecule type" value="Genomic_DNA"/>
</dbReference>
<feature type="compositionally biased region" description="Basic and acidic residues" evidence="4">
    <location>
        <begin position="329"/>
        <end position="341"/>
    </location>
</feature>
<reference evidence="6 7" key="1">
    <citation type="journal article" date="2015" name="Genome Biol. Evol.">
        <title>Phylogenomic analyses indicate that early fungi evolved digesting cell walls of algal ancestors of land plants.</title>
        <authorList>
            <person name="Chang Y."/>
            <person name="Wang S."/>
            <person name="Sekimoto S."/>
            <person name="Aerts A.L."/>
            <person name="Choi C."/>
            <person name="Clum A."/>
            <person name="LaButti K.M."/>
            <person name="Lindquist E.A."/>
            <person name="Yee Ngan C."/>
            <person name="Ohm R.A."/>
            <person name="Salamov A.A."/>
            <person name="Grigoriev I.V."/>
            <person name="Spatafora J.W."/>
            <person name="Berbee M.L."/>
        </authorList>
    </citation>
    <scope>NUCLEOTIDE SEQUENCE [LARGE SCALE GENOMIC DNA]</scope>
    <source>
        <strain evidence="6 7">JEL478</strain>
    </source>
</reference>
<evidence type="ECO:0000256" key="4">
    <source>
        <dbReference type="SAM" id="MobiDB-lite"/>
    </source>
</evidence>
<evidence type="ECO:0000256" key="2">
    <source>
        <dbReference type="ARBA" id="ARBA00023054"/>
    </source>
</evidence>
<dbReference type="AlphaFoldDB" id="A0A139ALU2"/>
<dbReference type="OrthoDB" id="446635at2759"/>
<dbReference type="InterPro" id="IPR018612">
    <property type="entry name" value="NSRP1_N"/>
</dbReference>
<keyword evidence="2 3" id="KW-0175">Coiled coil</keyword>
<evidence type="ECO:0000259" key="5">
    <source>
        <dbReference type="Pfam" id="PF09745"/>
    </source>
</evidence>
<feature type="region of interest" description="Disordered" evidence="4">
    <location>
        <begin position="19"/>
        <end position="38"/>
    </location>
</feature>
<dbReference type="InterPro" id="IPR053246">
    <property type="entry name" value="NS_splicing_regulatory_protein"/>
</dbReference>
<organism evidence="6 7">
    <name type="scientific">Gonapodya prolifera (strain JEL478)</name>
    <name type="common">Monoblepharis prolifera</name>
    <dbReference type="NCBI Taxonomy" id="1344416"/>
    <lineage>
        <taxon>Eukaryota</taxon>
        <taxon>Fungi</taxon>
        <taxon>Fungi incertae sedis</taxon>
        <taxon>Chytridiomycota</taxon>
        <taxon>Chytridiomycota incertae sedis</taxon>
        <taxon>Monoblepharidomycetes</taxon>
        <taxon>Monoblepharidales</taxon>
        <taxon>Gonapodyaceae</taxon>
        <taxon>Gonapodya</taxon>
    </lineage>
</organism>
<name>A0A139ALU2_GONPJ</name>
<evidence type="ECO:0000313" key="6">
    <source>
        <dbReference type="EMBL" id="KXS17746.1"/>
    </source>
</evidence>
<feature type="coiled-coil region" evidence="3">
    <location>
        <begin position="110"/>
        <end position="137"/>
    </location>
</feature>
<feature type="compositionally biased region" description="Polar residues" evidence="4">
    <location>
        <begin position="297"/>
        <end position="306"/>
    </location>
</feature>
<feature type="compositionally biased region" description="Low complexity" evidence="4">
    <location>
        <begin position="243"/>
        <end position="252"/>
    </location>
</feature>
<accession>A0A139ALU2</accession>
<dbReference type="Proteomes" id="UP000070544">
    <property type="component" value="Unassembled WGS sequence"/>
</dbReference>
<feature type="compositionally biased region" description="Basic and acidic residues" evidence="4">
    <location>
        <begin position="309"/>
        <end position="319"/>
    </location>
</feature>
<dbReference type="Pfam" id="PF09745">
    <property type="entry name" value="NSRP1_N"/>
    <property type="match status" value="1"/>
</dbReference>
<sequence length="410" mass="45535">MSNQNSGLAFGLNITKKKPVIGPTLPSSGPGARPPQKTVLNLPQKRKAASALLLGGHDDDDAVGSANGRPLTDKDRARAEIRAAQKKSEDRTRIELEKALEEVDPSIFDYDAAYDDLKAAEREAKKKKGAVEEEKEKGRKQPRYIGALLRAADQRKIDLLQATERKIQREREAEGDEFGDTEKFVTGAYKQTIEDMRRTEEEERKRAESEDVTRKKDLTGFYRSLLDETTRVVEVPVKGTVKAAGAGSSAAAPGERTDDASGDKDNDGTRPRPPPGVLVNDSDEIVDKRQLLAGGLNISSSRTKTAAQLDREDREERARSAGAAASAARARDEERRRRMEEAERTAAYVEAQRREVLEREREKREKEVQGLKEITQRRTTETAAEEARRRFLERKNAVGGGLGLEDSDED</sequence>
<dbReference type="PANTHER" id="PTHR47845:SF1">
    <property type="entry name" value="NUCLEAR SPECKLE SPLICING REGULATORY PROTEIN 1 HOMOLOG"/>
    <property type="match status" value="1"/>
</dbReference>
<protein>
    <recommendedName>
        <fullName evidence="5">Nuclear speckle splicing regulatory protein 1 N-terminal domain-containing protein</fullName>
    </recommendedName>
</protein>
<feature type="region of interest" description="Disordered" evidence="4">
    <location>
        <begin position="236"/>
        <end position="341"/>
    </location>
</feature>
<proteinExistence type="inferred from homology"/>
<evidence type="ECO:0000313" key="7">
    <source>
        <dbReference type="Proteomes" id="UP000070544"/>
    </source>
</evidence>
<feature type="region of interest" description="Disordered" evidence="4">
    <location>
        <begin position="170"/>
        <end position="214"/>
    </location>
</feature>
<comment type="similarity">
    <text evidence="1">Belongs to the NSRP1 family.</text>
</comment>
<feature type="domain" description="Nuclear speckle splicing regulatory protein 1 N-terminal" evidence="5">
    <location>
        <begin position="98"/>
        <end position="216"/>
    </location>
</feature>
<dbReference type="OMA" id="MSKPLAF"/>
<keyword evidence="7" id="KW-1185">Reference proteome</keyword>
<gene>
    <name evidence="6" type="ORF">M427DRAFT_144166</name>
</gene>
<feature type="compositionally biased region" description="Basic and acidic residues" evidence="4">
    <location>
        <begin position="192"/>
        <end position="214"/>
    </location>
</feature>